<reference evidence="1" key="1">
    <citation type="submission" date="2021-07" db="EMBL/GenBank/DDBJ databases">
        <authorList>
            <person name="Branca A.L. A."/>
        </authorList>
    </citation>
    <scope>NUCLEOTIDE SEQUENCE</scope>
</reference>
<evidence type="ECO:0000313" key="1">
    <source>
        <dbReference type="EMBL" id="CAG8271288.1"/>
    </source>
</evidence>
<accession>A0A9W4N5N1</accession>
<gene>
    <name evidence="1" type="ORF">PNAL_LOCUS9181</name>
</gene>
<dbReference type="AlphaFoldDB" id="A0A9W4N5N1"/>
<organism evidence="1 2">
    <name type="scientific">Penicillium nalgiovense</name>
    <dbReference type="NCBI Taxonomy" id="60175"/>
    <lineage>
        <taxon>Eukaryota</taxon>
        <taxon>Fungi</taxon>
        <taxon>Dikarya</taxon>
        <taxon>Ascomycota</taxon>
        <taxon>Pezizomycotina</taxon>
        <taxon>Eurotiomycetes</taxon>
        <taxon>Eurotiomycetidae</taxon>
        <taxon>Eurotiales</taxon>
        <taxon>Aspergillaceae</taxon>
        <taxon>Penicillium</taxon>
    </lineage>
</organism>
<evidence type="ECO:0000313" key="2">
    <source>
        <dbReference type="Proteomes" id="UP001153461"/>
    </source>
</evidence>
<sequence>MLVTATSNRLFQYGRKRDKWERLRWYKPTVDDADQRKRETQISISLLIPSNMAQYIYKIKSIFQRNSNKKPDNFRHIPPEIVDILFTFLQFAEQVCLALTCTYLFACYKSFLHVRKTGVPELLYRETVVELCLVHQLQHGCWGQFCWCYKLNPSCGRAFLWMCGYRANRCSVRDIVG</sequence>
<dbReference type="OrthoDB" id="4454461at2759"/>
<comment type="caution">
    <text evidence="1">The sequence shown here is derived from an EMBL/GenBank/DDBJ whole genome shotgun (WGS) entry which is preliminary data.</text>
</comment>
<name>A0A9W4N5N1_PENNA</name>
<dbReference type="EMBL" id="CAJVNV010000614">
    <property type="protein sequence ID" value="CAG8271288.1"/>
    <property type="molecule type" value="Genomic_DNA"/>
</dbReference>
<dbReference type="Proteomes" id="UP001153461">
    <property type="component" value="Unassembled WGS sequence"/>
</dbReference>
<protein>
    <recommendedName>
        <fullName evidence="3">F-box domain-containing protein</fullName>
    </recommendedName>
</protein>
<proteinExistence type="predicted"/>
<evidence type="ECO:0008006" key="3">
    <source>
        <dbReference type="Google" id="ProtNLM"/>
    </source>
</evidence>